<keyword evidence="2" id="KW-1185">Reference proteome</keyword>
<reference evidence="1 2" key="1">
    <citation type="journal article" date="2024" name="Nat. Commun.">
        <title>Phylogenomics reveals the evolutionary origins of lichenization in chlorophyte algae.</title>
        <authorList>
            <person name="Puginier C."/>
            <person name="Libourel C."/>
            <person name="Otte J."/>
            <person name="Skaloud P."/>
            <person name="Haon M."/>
            <person name="Grisel S."/>
            <person name="Petersen M."/>
            <person name="Berrin J.G."/>
            <person name="Delaux P.M."/>
            <person name="Dal Grande F."/>
            <person name="Keller J."/>
        </authorList>
    </citation>
    <scope>NUCLEOTIDE SEQUENCE [LARGE SCALE GENOMIC DNA]</scope>
    <source>
        <strain evidence="1 2">SAG 2043</strain>
    </source>
</reference>
<evidence type="ECO:0008006" key="3">
    <source>
        <dbReference type="Google" id="ProtNLM"/>
    </source>
</evidence>
<name>A0AAW1R5M0_9CHLO</name>
<dbReference type="AlphaFoldDB" id="A0AAW1R5M0"/>
<accession>A0AAW1R5M0</accession>
<organism evidence="1 2">
    <name type="scientific">[Myrmecia] bisecta</name>
    <dbReference type="NCBI Taxonomy" id="41462"/>
    <lineage>
        <taxon>Eukaryota</taxon>
        <taxon>Viridiplantae</taxon>
        <taxon>Chlorophyta</taxon>
        <taxon>core chlorophytes</taxon>
        <taxon>Trebouxiophyceae</taxon>
        <taxon>Trebouxiales</taxon>
        <taxon>Trebouxiaceae</taxon>
        <taxon>Myrmecia</taxon>
    </lineage>
</organism>
<dbReference type="EMBL" id="JALJOR010000001">
    <property type="protein sequence ID" value="KAK9828572.1"/>
    <property type="molecule type" value="Genomic_DNA"/>
</dbReference>
<protein>
    <recommendedName>
        <fullName evidence="3">F-box domain-containing protein</fullName>
    </recommendedName>
</protein>
<gene>
    <name evidence="1" type="ORF">WJX72_000817</name>
</gene>
<comment type="caution">
    <text evidence="1">The sequence shown here is derived from an EMBL/GenBank/DDBJ whole genome shotgun (WGS) entry which is preliminary data.</text>
</comment>
<proteinExistence type="predicted"/>
<sequence>MDLIPVLIFFHFPVYGYPRVDTQMKKTCPTVHSLPDELLLRVFAGIPPVDRRHIVSLGTAPSSLKA</sequence>
<evidence type="ECO:0000313" key="2">
    <source>
        <dbReference type="Proteomes" id="UP001489004"/>
    </source>
</evidence>
<evidence type="ECO:0000313" key="1">
    <source>
        <dbReference type="EMBL" id="KAK9828572.1"/>
    </source>
</evidence>
<dbReference type="Proteomes" id="UP001489004">
    <property type="component" value="Unassembled WGS sequence"/>
</dbReference>